<gene>
    <name evidence="4" type="ORF">DXC51_05195</name>
</gene>
<evidence type="ECO:0000259" key="3">
    <source>
        <dbReference type="Pfam" id="PF22725"/>
    </source>
</evidence>
<name>A0A3E3IBL8_9FIRM</name>
<evidence type="ECO:0000313" key="5">
    <source>
        <dbReference type="Proteomes" id="UP000260812"/>
    </source>
</evidence>
<keyword evidence="5" id="KW-1185">Reference proteome</keyword>
<dbReference type="SUPFAM" id="SSF55347">
    <property type="entry name" value="Glyceraldehyde-3-phosphate dehydrogenase-like, C-terminal domain"/>
    <property type="match status" value="1"/>
</dbReference>
<dbReference type="Proteomes" id="UP000260812">
    <property type="component" value="Unassembled WGS sequence"/>
</dbReference>
<organism evidence="4 5">
    <name type="scientific">Eisenbergiella massiliensis</name>
    <dbReference type="NCBI Taxonomy" id="1720294"/>
    <lineage>
        <taxon>Bacteria</taxon>
        <taxon>Bacillati</taxon>
        <taxon>Bacillota</taxon>
        <taxon>Clostridia</taxon>
        <taxon>Lachnospirales</taxon>
        <taxon>Lachnospiraceae</taxon>
        <taxon>Eisenbergiella</taxon>
    </lineage>
</organism>
<dbReference type="RefSeq" id="WP_117544005.1">
    <property type="nucleotide sequence ID" value="NZ_QVLV01000002.1"/>
</dbReference>
<feature type="domain" description="Gfo/Idh/MocA-like oxidoreductase N-terminal" evidence="2">
    <location>
        <begin position="7"/>
        <end position="120"/>
    </location>
</feature>
<reference evidence="4" key="1">
    <citation type="submission" date="2018-08" db="EMBL/GenBank/DDBJ databases">
        <title>A genome reference for cultivated species of the human gut microbiota.</title>
        <authorList>
            <person name="Zou Y."/>
            <person name="Xue W."/>
            <person name="Luo G."/>
        </authorList>
    </citation>
    <scope>NUCLEOTIDE SEQUENCE [LARGE SCALE GENOMIC DNA]</scope>
    <source>
        <strain evidence="4">TF05-5AC</strain>
    </source>
</reference>
<dbReference type="Pfam" id="PF01408">
    <property type="entry name" value="GFO_IDH_MocA"/>
    <property type="match status" value="1"/>
</dbReference>
<evidence type="ECO:0000313" key="4">
    <source>
        <dbReference type="EMBL" id="RGE64447.1"/>
    </source>
</evidence>
<dbReference type="GeneID" id="97986293"/>
<dbReference type="Gene3D" id="3.30.360.10">
    <property type="entry name" value="Dihydrodipicolinate Reductase, domain 2"/>
    <property type="match status" value="1"/>
</dbReference>
<dbReference type="PANTHER" id="PTHR43818:SF11">
    <property type="entry name" value="BCDNA.GH03377"/>
    <property type="match status" value="1"/>
</dbReference>
<dbReference type="InterPro" id="IPR050463">
    <property type="entry name" value="Gfo/Idh/MocA_oxidrdct_glycsds"/>
</dbReference>
<feature type="domain" description="GFO/IDH/MocA-like oxidoreductase" evidence="3">
    <location>
        <begin position="132"/>
        <end position="267"/>
    </location>
</feature>
<proteinExistence type="predicted"/>
<accession>A0A3E3IBL8</accession>
<dbReference type="GO" id="GO:0016491">
    <property type="term" value="F:oxidoreductase activity"/>
    <property type="evidence" value="ECO:0007669"/>
    <property type="project" value="UniProtKB-KW"/>
</dbReference>
<dbReference type="EMBL" id="QVLV01000002">
    <property type="protein sequence ID" value="RGE64447.1"/>
    <property type="molecule type" value="Genomic_DNA"/>
</dbReference>
<dbReference type="Gene3D" id="3.40.50.720">
    <property type="entry name" value="NAD(P)-binding Rossmann-like Domain"/>
    <property type="match status" value="1"/>
</dbReference>
<protein>
    <submittedName>
        <fullName evidence="4">Gfo/Idh/MocA family oxidoreductase</fullName>
    </submittedName>
</protein>
<comment type="caution">
    <text evidence="4">The sequence shown here is derived from an EMBL/GenBank/DDBJ whole genome shotgun (WGS) entry which is preliminary data.</text>
</comment>
<dbReference type="SUPFAM" id="SSF51735">
    <property type="entry name" value="NAD(P)-binding Rossmann-fold domains"/>
    <property type="match status" value="1"/>
</dbReference>
<dbReference type="InterPro" id="IPR055170">
    <property type="entry name" value="GFO_IDH_MocA-like_dom"/>
</dbReference>
<dbReference type="Pfam" id="PF22725">
    <property type="entry name" value="GFO_IDH_MocA_C3"/>
    <property type="match status" value="1"/>
</dbReference>
<sequence length="376" mass="40836">MDEKPMKTAVVGCGAISDIYLTNMINRFDILEVAACCARNPEHAARKAQQYGIKASTYEEILADESIELIVNLTPAPAHYEIIKKALEAGKHVYTEKSMTVSLEEAAELVRLSEEKGLYLGSAPDTFLGSSFQTARKAIDDGLIGEITSCTVAANRDLNFLCSISSFLLMPGGGICYDYGVYYLTALVSILGSVRRACGIVRNPYPLRTNCNPSSPDFGKEMIHKNESQVSAVLDFSDGFTGTFQLNGDSIIFDQAGITIYGTRGILRLPDPNQFGGEVLYLPASFDFANPPKPQSLPDIFGFSDNSRGIGPAEMAHAIRAGRPCRAGKEMAYHVLEIITAIMKSSETGSFCEIHSSCERPRPLKPEALNGVFSLD</sequence>
<evidence type="ECO:0000256" key="1">
    <source>
        <dbReference type="ARBA" id="ARBA00023002"/>
    </source>
</evidence>
<dbReference type="InterPro" id="IPR000683">
    <property type="entry name" value="Gfo/Idh/MocA-like_OxRdtase_N"/>
</dbReference>
<dbReference type="AlphaFoldDB" id="A0A3E3IBL8"/>
<dbReference type="PANTHER" id="PTHR43818">
    <property type="entry name" value="BCDNA.GH03377"/>
    <property type="match status" value="1"/>
</dbReference>
<dbReference type="GO" id="GO:0000166">
    <property type="term" value="F:nucleotide binding"/>
    <property type="evidence" value="ECO:0007669"/>
    <property type="project" value="InterPro"/>
</dbReference>
<keyword evidence="1" id="KW-0560">Oxidoreductase</keyword>
<evidence type="ECO:0000259" key="2">
    <source>
        <dbReference type="Pfam" id="PF01408"/>
    </source>
</evidence>
<dbReference type="InterPro" id="IPR036291">
    <property type="entry name" value="NAD(P)-bd_dom_sf"/>
</dbReference>